<evidence type="ECO:0000256" key="1">
    <source>
        <dbReference type="SAM" id="MobiDB-lite"/>
    </source>
</evidence>
<evidence type="ECO:0000313" key="2">
    <source>
        <dbReference type="EMBL" id="KAK3371630.1"/>
    </source>
</evidence>
<dbReference type="AlphaFoldDB" id="A0AAE0K901"/>
<reference evidence="2" key="2">
    <citation type="submission" date="2023-06" db="EMBL/GenBank/DDBJ databases">
        <authorList>
            <consortium name="Lawrence Berkeley National Laboratory"/>
            <person name="Haridas S."/>
            <person name="Hensen N."/>
            <person name="Bonometti L."/>
            <person name="Westerberg I."/>
            <person name="Brannstrom I.O."/>
            <person name="Guillou S."/>
            <person name="Cros-Aarteil S."/>
            <person name="Calhoun S."/>
            <person name="Kuo A."/>
            <person name="Mondo S."/>
            <person name="Pangilinan J."/>
            <person name="Riley R."/>
            <person name="Labutti K."/>
            <person name="Andreopoulos B."/>
            <person name="Lipzen A."/>
            <person name="Chen C."/>
            <person name="Yanf M."/>
            <person name="Daum C."/>
            <person name="Ng V."/>
            <person name="Clum A."/>
            <person name="Steindorff A."/>
            <person name="Ohm R."/>
            <person name="Martin F."/>
            <person name="Silar P."/>
            <person name="Natvig D."/>
            <person name="Lalanne C."/>
            <person name="Gautier V."/>
            <person name="Ament-Velasquez S.L."/>
            <person name="Kruys A."/>
            <person name="Hutchinson M.I."/>
            <person name="Powell A.J."/>
            <person name="Barry K."/>
            <person name="Miller A.N."/>
            <person name="Grigoriev I.V."/>
            <person name="Debuchy R."/>
            <person name="Gladieux P."/>
            <person name="Thoren M.H."/>
            <person name="Johannesson H."/>
        </authorList>
    </citation>
    <scope>NUCLEOTIDE SEQUENCE</scope>
    <source>
        <strain evidence="2">CBS 958.72</strain>
    </source>
</reference>
<sequence length="267" mass="29688">MARPNNRRTLSADKISGQNKDKPAETESAKKWQLFPGIAGQGRDLNPRCLSCLKTVAVLWGRDIVQHYRWALKGRKFCDLLRTAAYTFPCWEEAIKVLNTSRLSRLQESSSLRVPLETSSPIRMQDLTNLRICLECRQNGQDRSPFRTQPFQLGRASGYINVTAITGATDSVEIWIAHRVVHGVAIHTAVAHRATHRVVHKVAIHTAIAYRVVHKVAIHTATHRVVVAIHTAVAHRVVHRVAIHGAAVHRAVHRDVGGAALADPNRA</sequence>
<organism evidence="2 3">
    <name type="scientific">Lasiosphaeria ovina</name>
    <dbReference type="NCBI Taxonomy" id="92902"/>
    <lineage>
        <taxon>Eukaryota</taxon>
        <taxon>Fungi</taxon>
        <taxon>Dikarya</taxon>
        <taxon>Ascomycota</taxon>
        <taxon>Pezizomycotina</taxon>
        <taxon>Sordariomycetes</taxon>
        <taxon>Sordariomycetidae</taxon>
        <taxon>Sordariales</taxon>
        <taxon>Lasiosphaeriaceae</taxon>
        <taxon>Lasiosphaeria</taxon>
    </lineage>
</organism>
<keyword evidence="3" id="KW-1185">Reference proteome</keyword>
<proteinExistence type="predicted"/>
<feature type="compositionally biased region" description="Basic and acidic residues" evidence="1">
    <location>
        <begin position="19"/>
        <end position="28"/>
    </location>
</feature>
<protein>
    <submittedName>
        <fullName evidence="2">Uncharacterized protein</fullName>
    </submittedName>
</protein>
<reference evidence="2" key="1">
    <citation type="journal article" date="2023" name="Mol. Phylogenet. Evol.">
        <title>Genome-scale phylogeny and comparative genomics of the fungal order Sordariales.</title>
        <authorList>
            <person name="Hensen N."/>
            <person name="Bonometti L."/>
            <person name="Westerberg I."/>
            <person name="Brannstrom I.O."/>
            <person name="Guillou S."/>
            <person name="Cros-Aarteil S."/>
            <person name="Calhoun S."/>
            <person name="Haridas S."/>
            <person name="Kuo A."/>
            <person name="Mondo S."/>
            <person name="Pangilinan J."/>
            <person name="Riley R."/>
            <person name="LaButti K."/>
            <person name="Andreopoulos B."/>
            <person name="Lipzen A."/>
            <person name="Chen C."/>
            <person name="Yan M."/>
            <person name="Daum C."/>
            <person name="Ng V."/>
            <person name="Clum A."/>
            <person name="Steindorff A."/>
            <person name="Ohm R.A."/>
            <person name="Martin F."/>
            <person name="Silar P."/>
            <person name="Natvig D.O."/>
            <person name="Lalanne C."/>
            <person name="Gautier V."/>
            <person name="Ament-Velasquez S.L."/>
            <person name="Kruys A."/>
            <person name="Hutchinson M.I."/>
            <person name="Powell A.J."/>
            <person name="Barry K."/>
            <person name="Miller A.N."/>
            <person name="Grigoriev I.V."/>
            <person name="Debuchy R."/>
            <person name="Gladieux P."/>
            <person name="Hiltunen Thoren M."/>
            <person name="Johannesson H."/>
        </authorList>
    </citation>
    <scope>NUCLEOTIDE SEQUENCE</scope>
    <source>
        <strain evidence="2">CBS 958.72</strain>
    </source>
</reference>
<dbReference type="EMBL" id="JAULSN010000005">
    <property type="protein sequence ID" value="KAK3371630.1"/>
    <property type="molecule type" value="Genomic_DNA"/>
</dbReference>
<dbReference type="Proteomes" id="UP001287356">
    <property type="component" value="Unassembled WGS sequence"/>
</dbReference>
<feature type="region of interest" description="Disordered" evidence="1">
    <location>
        <begin position="1"/>
        <end position="28"/>
    </location>
</feature>
<comment type="caution">
    <text evidence="2">The sequence shown here is derived from an EMBL/GenBank/DDBJ whole genome shotgun (WGS) entry which is preliminary data.</text>
</comment>
<accession>A0AAE0K901</accession>
<name>A0AAE0K901_9PEZI</name>
<gene>
    <name evidence="2" type="ORF">B0T24DRAFT_328776</name>
</gene>
<evidence type="ECO:0000313" key="3">
    <source>
        <dbReference type="Proteomes" id="UP001287356"/>
    </source>
</evidence>